<evidence type="ECO:0000313" key="1">
    <source>
        <dbReference type="EMBL" id="JAD51929.1"/>
    </source>
</evidence>
<organism evidence="1">
    <name type="scientific">Arundo donax</name>
    <name type="common">Giant reed</name>
    <name type="synonym">Donax arundinaceus</name>
    <dbReference type="NCBI Taxonomy" id="35708"/>
    <lineage>
        <taxon>Eukaryota</taxon>
        <taxon>Viridiplantae</taxon>
        <taxon>Streptophyta</taxon>
        <taxon>Embryophyta</taxon>
        <taxon>Tracheophyta</taxon>
        <taxon>Spermatophyta</taxon>
        <taxon>Magnoliopsida</taxon>
        <taxon>Liliopsida</taxon>
        <taxon>Poales</taxon>
        <taxon>Poaceae</taxon>
        <taxon>PACMAD clade</taxon>
        <taxon>Arundinoideae</taxon>
        <taxon>Arundineae</taxon>
        <taxon>Arundo</taxon>
    </lineage>
</organism>
<reference evidence="1" key="1">
    <citation type="submission" date="2014-09" db="EMBL/GenBank/DDBJ databases">
        <authorList>
            <person name="Magalhaes I.L.F."/>
            <person name="Oliveira U."/>
            <person name="Santos F.R."/>
            <person name="Vidigal T.H.D.A."/>
            <person name="Brescovit A.D."/>
            <person name="Santos A.J."/>
        </authorList>
    </citation>
    <scope>NUCLEOTIDE SEQUENCE</scope>
    <source>
        <tissue evidence="1">Shoot tissue taken approximately 20 cm above the soil surface</tissue>
    </source>
</reference>
<accession>A0A0A9AJP8</accession>
<dbReference type="EMBL" id="GBRH01245966">
    <property type="protein sequence ID" value="JAD51929.1"/>
    <property type="molecule type" value="Transcribed_RNA"/>
</dbReference>
<reference evidence="1" key="2">
    <citation type="journal article" date="2015" name="Data Brief">
        <title>Shoot transcriptome of the giant reed, Arundo donax.</title>
        <authorList>
            <person name="Barrero R.A."/>
            <person name="Guerrero F.D."/>
            <person name="Moolhuijzen P."/>
            <person name="Goolsby J.A."/>
            <person name="Tidwell J."/>
            <person name="Bellgard S.E."/>
            <person name="Bellgard M.I."/>
        </authorList>
    </citation>
    <scope>NUCLEOTIDE SEQUENCE</scope>
    <source>
        <tissue evidence="1">Shoot tissue taken approximately 20 cm above the soil surface</tissue>
    </source>
</reference>
<proteinExistence type="predicted"/>
<name>A0A0A9AJP8_ARUDO</name>
<sequence>MVKHLLAREKIRV</sequence>
<protein>
    <submittedName>
        <fullName evidence="1">Uncharacterized protein</fullName>
    </submittedName>
</protein>